<name>A0A178CGM7_9EURO</name>
<dbReference type="AlphaFoldDB" id="A0A178CGM7"/>
<dbReference type="GO" id="GO:0003677">
    <property type="term" value="F:DNA binding"/>
    <property type="evidence" value="ECO:0007669"/>
    <property type="project" value="UniProtKB-KW"/>
</dbReference>
<dbReference type="PANTHER" id="PTHR31313:SF81">
    <property type="entry name" value="TY1 ENHANCER ACTIVATOR"/>
    <property type="match status" value="1"/>
</dbReference>
<dbReference type="Gene3D" id="4.10.240.10">
    <property type="entry name" value="Zn(2)-C6 fungal-type DNA-binding domain"/>
    <property type="match status" value="1"/>
</dbReference>
<organism evidence="10 11">
    <name type="scientific">Fonsecaea nubica</name>
    <dbReference type="NCBI Taxonomy" id="856822"/>
    <lineage>
        <taxon>Eukaryota</taxon>
        <taxon>Fungi</taxon>
        <taxon>Dikarya</taxon>
        <taxon>Ascomycota</taxon>
        <taxon>Pezizomycotina</taxon>
        <taxon>Eurotiomycetes</taxon>
        <taxon>Chaetothyriomycetidae</taxon>
        <taxon>Chaetothyriales</taxon>
        <taxon>Herpotrichiellaceae</taxon>
        <taxon>Fonsecaea</taxon>
    </lineage>
</organism>
<evidence type="ECO:0000256" key="1">
    <source>
        <dbReference type="ARBA" id="ARBA00004123"/>
    </source>
</evidence>
<dbReference type="GO" id="GO:0005634">
    <property type="term" value="C:nucleus"/>
    <property type="evidence" value="ECO:0007669"/>
    <property type="project" value="UniProtKB-SubCell"/>
</dbReference>
<dbReference type="InterPro" id="IPR051615">
    <property type="entry name" value="Transcr_Regulatory_Elem"/>
</dbReference>
<proteinExistence type="predicted"/>
<dbReference type="CDD" id="cd00067">
    <property type="entry name" value="GAL4"/>
    <property type="match status" value="1"/>
</dbReference>
<accession>A0A178CGM7</accession>
<comment type="subcellular location">
    <subcellularLocation>
        <location evidence="1">Nucleus</location>
    </subcellularLocation>
</comment>
<keyword evidence="5" id="KW-0238">DNA-binding</keyword>
<dbReference type="PROSITE" id="PS00463">
    <property type="entry name" value="ZN2_CY6_FUNGAL_1"/>
    <property type="match status" value="1"/>
</dbReference>
<evidence type="ECO:0000256" key="2">
    <source>
        <dbReference type="ARBA" id="ARBA00022723"/>
    </source>
</evidence>
<evidence type="ECO:0000256" key="3">
    <source>
        <dbReference type="ARBA" id="ARBA00022833"/>
    </source>
</evidence>
<dbReference type="RefSeq" id="XP_022496321.1">
    <property type="nucleotide sequence ID" value="XM_022647712.1"/>
</dbReference>
<keyword evidence="7" id="KW-0539">Nucleus</keyword>
<evidence type="ECO:0000256" key="7">
    <source>
        <dbReference type="ARBA" id="ARBA00023242"/>
    </source>
</evidence>
<dbReference type="SMART" id="SM00066">
    <property type="entry name" value="GAL4"/>
    <property type="match status" value="1"/>
</dbReference>
<evidence type="ECO:0000256" key="4">
    <source>
        <dbReference type="ARBA" id="ARBA00023015"/>
    </source>
</evidence>
<comment type="caution">
    <text evidence="10">The sequence shown here is derived from an EMBL/GenBank/DDBJ whole genome shotgun (WGS) entry which is preliminary data.</text>
</comment>
<reference evidence="10 11" key="1">
    <citation type="submission" date="2016-03" db="EMBL/GenBank/DDBJ databases">
        <title>The draft genome sequence of Fonsecaea nubica causative agent of cutaneous subcutaneous infection in human host.</title>
        <authorList>
            <person name="Costa F."/>
            <person name="Sybren D.H."/>
            <person name="Raittz R.T."/>
            <person name="Weiss V.A."/>
            <person name="Leao A.C."/>
            <person name="Gomes R."/>
            <person name="De Souza E.M."/>
            <person name="Pedrosa F.O."/>
            <person name="Steffens M.B."/>
            <person name="Bombassaro A."/>
            <person name="Tadra-Sfeir M.Z."/>
            <person name="Moreno L.F."/>
            <person name="Najafzadeh M.J."/>
            <person name="Felipe M.S."/>
            <person name="Teixeira M."/>
            <person name="Sun J."/>
            <person name="Xi L."/>
            <person name="Castro M.A."/>
            <person name="Vicente V.A."/>
        </authorList>
    </citation>
    <scope>NUCLEOTIDE SEQUENCE [LARGE SCALE GENOMIC DNA]</scope>
    <source>
        <strain evidence="10 11">CBS 269.64</strain>
    </source>
</reference>
<evidence type="ECO:0000256" key="5">
    <source>
        <dbReference type="ARBA" id="ARBA00023125"/>
    </source>
</evidence>
<dbReference type="PROSITE" id="PS50048">
    <property type="entry name" value="ZN2_CY6_FUNGAL_2"/>
    <property type="match status" value="1"/>
</dbReference>
<dbReference type="CDD" id="cd12148">
    <property type="entry name" value="fungal_TF_MHR"/>
    <property type="match status" value="1"/>
</dbReference>
<keyword evidence="2" id="KW-0479">Metal-binding</keyword>
<evidence type="ECO:0000259" key="9">
    <source>
        <dbReference type="PROSITE" id="PS50048"/>
    </source>
</evidence>
<dbReference type="GO" id="GO:0006351">
    <property type="term" value="P:DNA-templated transcription"/>
    <property type="evidence" value="ECO:0007669"/>
    <property type="project" value="InterPro"/>
</dbReference>
<dbReference type="GO" id="GO:0000981">
    <property type="term" value="F:DNA-binding transcription factor activity, RNA polymerase II-specific"/>
    <property type="evidence" value="ECO:0007669"/>
    <property type="project" value="InterPro"/>
</dbReference>
<dbReference type="GeneID" id="34592840"/>
<dbReference type="InterPro" id="IPR007219">
    <property type="entry name" value="XnlR_reg_dom"/>
</dbReference>
<keyword evidence="4" id="KW-0805">Transcription regulation</keyword>
<keyword evidence="3" id="KW-0862">Zinc</keyword>
<dbReference type="Pfam" id="PF04082">
    <property type="entry name" value="Fungal_trans"/>
    <property type="match status" value="1"/>
</dbReference>
<dbReference type="PANTHER" id="PTHR31313">
    <property type="entry name" value="TY1 ENHANCER ACTIVATOR"/>
    <property type="match status" value="1"/>
</dbReference>
<dbReference type="InterPro" id="IPR001138">
    <property type="entry name" value="Zn2Cys6_DnaBD"/>
</dbReference>
<dbReference type="Pfam" id="PF00172">
    <property type="entry name" value="Zn_clus"/>
    <property type="match status" value="1"/>
</dbReference>
<keyword evidence="11" id="KW-1185">Reference proteome</keyword>
<dbReference type="EMBL" id="LVCJ01000087">
    <property type="protein sequence ID" value="OAL28494.1"/>
    <property type="molecule type" value="Genomic_DNA"/>
</dbReference>
<feature type="compositionally biased region" description="Basic and acidic residues" evidence="8">
    <location>
        <begin position="174"/>
        <end position="193"/>
    </location>
</feature>
<dbReference type="GO" id="GO:0008270">
    <property type="term" value="F:zinc ion binding"/>
    <property type="evidence" value="ECO:0007669"/>
    <property type="project" value="InterPro"/>
</dbReference>
<evidence type="ECO:0000256" key="6">
    <source>
        <dbReference type="ARBA" id="ARBA00023163"/>
    </source>
</evidence>
<dbReference type="Proteomes" id="UP000185904">
    <property type="component" value="Unassembled WGS sequence"/>
</dbReference>
<feature type="domain" description="Zn(2)-C6 fungal-type" evidence="9">
    <location>
        <begin position="16"/>
        <end position="46"/>
    </location>
</feature>
<evidence type="ECO:0000256" key="8">
    <source>
        <dbReference type="SAM" id="MobiDB-lite"/>
    </source>
</evidence>
<protein>
    <recommendedName>
        <fullName evidence="9">Zn(2)-C6 fungal-type domain-containing protein</fullName>
    </recommendedName>
</protein>
<feature type="region of interest" description="Disordered" evidence="8">
    <location>
        <begin position="174"/>
        <end position="210"/>
    </location>
</feature>
<evidence type="ECO:0000313" key="10">
    <source>
        <dbReference type="EMBL" id="OAL28494.1"/>
    </source>
</evidence>
<dbReference type="InterPro" id="IPR036864">
    <property type="entry name" value="Zn2-C6_fun-type_DNA-bd_sf"/>
</dbReference>
<evidence type="ECO:0000313" key="11">
    <source>
        <dbReference type="Proteomes" id="UP000185904"/>
    </source>
</evidence>
<dbReference type="OrthoDB" id="4161332at2759"/>
<dbReference type="SUPFAM" id="SSF57701">
    <property type="entry name" value="Zn2/Cys6 DNA-binding domain"/>
    <property type="match status" value="1"/>
</dbReference>
<gene>
    <name evidence="10" type="ORF">AYO20_09442</name>
</gene>
<sequence length="357" mass="39566">MANGQRGDQGKGVARACEFCRWRKIRCDNPRPSCGSCLTHRRDCVYRFHTRKERATNVALNALRAENQQLVNIIRRLKTAAPDQTVALLESIAISRDDKNLLDSDNESTQVSSDNELDVSTFFSVDEQGEFSTFGPSSALQLSHRHHEPVSPLSVEHLRNALITNAALSATARVRDLSNGRPGRGADRSRDASARSALEPAASHVPADAPTGGDARYLIRATVYIQVPPECNLCHVPASSPSVSRCEMTPRIMPPAGGRFFRRCDDLLMQDSLLNKPSIPTIVGLPLLGSTFNAKGQTSRGRLYTGYALRMVYDVGLHVDRTRTPQNAEEIELRRRVFWGAFVCDKFQSLYIVPFSE</sequence>
<keyword evidence="6" id="KW-0804">Transcription</keyword>